<evidence type="ECO:0000256" key="1">
    <source>
        <dbReference type="SAM" id="MobiDB-lite"/>
    </source>
</evidence>
<dbReference type="HOGENOM" id="CLU_1584124_0_0_11"/>
<feature type="region of interest" description="Disordered" evidence="1">
    <location>
        <begin position="1"/>
        <end position="24"/>
    </location>
</feature>
<dbReference type="AlphaFoldDB" id="D2SA16"/>
<feature type="transmembrane region" description="Helical" evidence="2">
    <location>
        <begin position="63"/>
        <end position="83"/>
    </location>
</feature>
<dbReference type="KEGG" id="gob:Gobs_3226"/>
<gene>
    <name evidence="3" type="ordered locus">Gobs_3226</name>
</gene>
<feature type="compositionally biased region" description="Low complexity" evidence="1">
    <location>
        <begin position="10"/>
        <end position="24"/>
    </location>
</feature>
<accession>D2SA16</accession>
<evidence type="ECO:0000313" key="3">
    <source>
        <dbReference type="EMBL" id="ADB75831.1"/>
    </source>
</evidence>
<protein>
    <submittedName>
        <fullName evidence="3">Putative CheA signal transduction histidine kinase</fullName>
    </submittedName>
</protein>
<organism evidence="3 4">
    <name type="scientific">Geodermatophilus obscurus (strain ATCC 25078 / DSM 43160 / JCM 3152 / CCUG 61914 / KCC A-0152 / KCTC 9177 / NBRC 13315 / NRRL B-3577 / G-20)</name>
    <dbReference type="NCBI Taxonomy" id="526225"/>
    <lineage>
        <taxon>Bacteria</taxon>
        <taxon>Bacillati</taxon>
        <taxon>Actinomycetota</taxon>
        <taxon>Actinomycetes</taxon>
        <taxon>Geodermatophilales</taxon>
        <taxon>Geodermatophilaceae</taxon>
        <taxon>Geodermatophilus</taxon>
    </lineage>
</organism>
<keyword evidence="2" id="KW-1133">Transmembrane helix</keyword>
<evidence type="ECO:0000256" key="2">
    <source>
        <dbReference type="SAM" id="Phobius"/>
    </source>
</evidence>
<keyword evidence="4" id="KW-1185">Reference proteome</keyword>
<proteinExistence type="predicted"/>
<sequence>MQPSSPHPSPAAASRPATSSASGSPVTARLGGALGLLSALVLATVALLGHALDGDDGDFGDPFVTAIALAAALHLGSAVWLLCRRGWWPLVLSAAPSALILGWLVAIAVLGFLAGHGTDGLGVLLSSGPWLAISPAAAGLALTPSSRHWVAAGRAGRAGGPPHQPPAA</sequence>
<reference evidence="4" key="2">
    <citation type="submission" date="2010-01" db="EMBL/GenBank/DDBJ databases">
        <title>The complete genome of Geodermatophilus obscurus DSM 43160.</title>
        <authorList>
            <consortium name="US DOE Joint Genome Institute (JGI-PGF)"/>
            <person name="Lucas S."/>
            <person name="Copeland A."/>
            <person name="Lapidus A."/>
            <person name="Glavina del Rio T."/>
            <person name="Dalin E."/>
            <person name="Tice H."/>
            <person name="Bruce D."/>
            <person name="Goodwin L."/>
            <person name="Pitluck S."/>
            <person name="Kyrpides N."/>
            <person name="Mavromatis K."/>
            <person name="Ivanova N."/>
            <person name="Munk A.C."/>
            <person name="Brettin T."/>
            <person name="Detter J.C."/>
            <person name="Han C."/>
            <person name="Larimer F."/>
            <person name="Land M."/>
            <person name="Hauser L."/>
            <person name="Markowitz V."/>
            <person name="Cheng J.-F."/>
            <person name="Hugenholtz P."/>
            <person name="Woyke T."/>
            <person name="Wu D."/>
            <person name="Jando M."/>
            <person name="Schneider S."/>
            <person name="Klenk H.-P."/>
            <person name="Eisen J.A."/>
        </authorList>
    </citation>
    <scope>NUCLEOTIDE SEQUENCE [LARGE SCALE GENOMIC DNA]</scope>
    <source>
        <strain evidence="4">ATCC 25078 / DSM 43160 / JCM 3152 / KCC A-0152 / KCTC 9177 / NBRC 13315 / NRRL B-3577 / G-20</strain>
    </source>
</reference>
<feature type="transmembrane region" description="Helical" evidence="2">
    <location>
        <begin position="120"/>
        <end position="142"/>
    </location>
</feature>
<keyword evidence="2" id="KW-0812">Transmembrane</keyword>
<name>D2SA16_GEOOG</name>
<keyword evidence="2" id="KW-0472">Membrane</keyword>
<reference evidence="3 4" key="1">
    <citation type="journal article" date="2010" name="Stand. Genomic Sci.">
        <title>Complete genome sequence of Geodermatophilus obscurus type strain (G-20).</title>
        <authorList>
            <person name="Ivanova N."/>
            <person name="Sikorski J."/>
            <person name="Jando M."/>
            <person name="Munk C."/>
            <person name="Lapidus A."/>
            <person name="Glavina Del Rio T."/>
            <person name="Copeland A."/>
            <person name="Tice H."/>
            <person name="Cheng J.-F."/>
            <person name="Lucas S."/>
            <person name="Chen F."/>
            <person name="Nolan M."/>
            <person name="Bruce D."/>
            <person name="Goodwin L."/>
            <person name="Pitluck S."/>
            <person name="Mavromatis K."/>
            <person name="Mikhailova N."/>
            <person name="Pati A."/>
            <person name="Chen A."/>
            <person name="Palaniappan K."/>
            <person name="Land M."/>
            <person name="Hauser L."/>
            <person name="Chang Y.-J."/>
            <person name="Jeffries C.D."/>
            <person name="Meincke L."/>
            <person name="Brettin T."/>
            <person name="Detter J.C."/>
            <person name="Detter J.C."/>
            <person name="Rohde M."/>
            <person name="Goeker M."/>
            <person name="Bristow J."/>
            <person name="Eisen J.A."/>
            <person name="Markowitz V."/>
            <person name="Hugenholtz P."/>
            <person name="Kyrpides N.C."/>
            <person name="Klenk H.-P."/>
        </authorList>
    </citation>
    <scope>NUCLEOTIDE SEQUENCE [LARGE SCALE GENOMIC DNA]</scope>
    <source>
        <strain evidence="4">ATCC 25078 / DSM 43160 / JCM 3152 / KCC A-0152 / KCTC 9177 / NBRC 13315 / NRRL B-3577 / G-20</strain>
    </source>
</reference>
<feature type="transmembrane region" description="Helical" evidence="2">
    <location>
        <begin position="90"/>
        <end position="114"/>
    </location>
</feature>
<keyword evidence="3" id="KW-0808">Transferase</keyword>
<dbReference type="EMBL" id="CP001867">
    <property type="protein sequence ID" value="ADB75831.1"/>
    <property type="molecule type" value="Genomic_DNA"/>
</dbReference>
<dbReference type="GO" id="GO:0016301">
    <property type="term" value="F:kinase activity"/>
    <property type="evidence" value="ECO:0007669"/>
    <property type="project" value="UniProtKB-KW"/>
</dbReference>
<keyword evidence="3" id="KW-0418">Kinase</keyword>
<dbReference type="STRING" id="526225.Gobs_3226"/>
<evidence type="ECO:0000313" key="4">
    <source>
        <dbReference type="Proteomes" id="UP000001382"/>
    </source>
</evidence>
<dbReference type="Proteomes" id="UP000001382">
    <property type="component" value="Chromosome"/>
</dbReference>
<feature type="transmembrane region" description="Helical" evidence="2">
    <location>
        <begin position="30"/>
        <end position="51"/>
    </location>
</feature>